<dbReference type="OrthoDB" id="3967819at2759"/>
<gene>
    <name evidence="1" type="ORF">EV356DRAFT_512120</name>
</gene>
<protein>
    <submittedName>
        <fullName evidence="1">Uncharacterized protein</fullName>
    </submittedName>
</protein>
<name>A0A6A6GTR7_VIRVR</name>
<evidence type="ECO:0000313" key="1">
    <source>
        <dbReference type="EMBL" id="KAF2228900.1"/>
    </source>
</evidence>
<evidence type="ECO:0000313" key="2">
    <source>
        <dbReference type="Proteomes" id="UP000800092"/>
    </source>
</evidence>
<dbReference type="Proteomes" id="UP000800092">
    <property type="component" value="Unassembled WGS sequence"/>
</dbReference>
<sequence length="201" mass="22620">MDNATKTSYDNDPGRLFDIGSLECRTPGKKWHETPFRVVYSLSKKDVWLVARRFFEDTDLDYPSLKELDGDDPKFETGDDWVCNKYQSRSRRLEGVAKDGTPKKAISRLISSNNIAEGLWFTTLFCDWARGLSDPELHTSDIDEVLVEIARRNSEIEDRLNGPVLRCDYNSEANDVVVANGVAASEGGWITPSPGETLDLP</sequence>
<proteinExistence type="predicted"/>
<accession>A0A6A6GTR7</accession>
<dbReference type="EMBL" id="ML991885">
    <property type="protein sequence ID" value="KAF2228900.1"/>
    <property type="molecule type" value="Genomic_DNA"/>
</dbReference>
<keyword evidence="2" id="KW-1185">Reference proteome</keyword>
<dbReference type="AlphaFoldDB" id="A0A6A6GTR7"/>
<organism evidence="1 2">
    <name type="scientific">Viridothelium virens</name>
    <name type="common">Speckled blister lichen</name>
    <name type="synonym">Trypethelium virens</name>
    <dbReference type="NCBI Taxonomy" id="1048519"/>
    <lineage>
        <taxon>Eukaryota</taxon>
        <taxon>Fungi</taxon>
        <taxon>Dikarya</taxon>
        <taxon>Ascomycota</taxon>
        <taxon>Pezizomycotina</taxon>
        <taxon>Dothideomycetes</taxon>
        <taxon>Dothideomycetes incertae sedis</taxon>
        <taxon>Trypetheliales</taxon>
        <taxon>Trypetheliaceae</taxon>
        <taxon>Viridothelium</taxon>
    </lineage>
</organism>
<reference evidence="1" key="1">
    <citation type="journal article" date="2020" name="Stud. Mycol.">
        <title>101 Dothideomycetes genomes: a test case for predicting lifestyles and emergence of pathogens.</title>
        <authorList>
            <person name="Haridas S."/>
            <person name="Albert R."/>
            <person name="Binder M."/>
            <person name="Bloem J."/>
            <person name="Labutti K."/>
            <person name="Salamov A."/>
            <person name="Andreopoulos B."/>
            <person name="Baker S."/>
            <person name="Barry K."/>
            <person name="Bills G."/>
            <person name="Bluhm B."/>
            <person name="Cannon C."/>
            <person name="Castanera R."/>
            <person name="Culley D."/>
            <person name="Daum C."/>
            <person name="Ezra D."/>
            <person name="Gonzalez J."/>
            <person name="Henrissat B."/>
            <person name="Kuo A."/>
            <person name="Liang C."/>
            <person name="Lipzen A."/>
            <person name="Lutzoni F."/>
            <person name="Magnuson J."/>
            <person name="Mondo S."/>
            <person name="Nolan M."/>
            <person name="Ohm R."/>
            <person name="Pangilinan J."/>
            <person name="Park H.-J."/>
            <person name="Ramirez L."/>
            <person name="Alfaro M."/>
            <person name="Sun H."/>
            <person name="Tritt A."/>
            <person name="Yoshinaga Y."/>
            <person name="Zwiers L.-H."/>
            <person name="Turgeon B."/>
            <person name="Goodwin S."/>
            <person name="Spatafora J."/>
            <person name="Crous P."/>
            <person name="Grigoriev I."/>
        </authorList>
    </citation>
    <scope>NUCLEOTIDE SEQUENCE</scope>
    <source>
        <strain evidence="1">Tuck. ex Michener</strain>
    </source>
</reference>